<organism evidence="1 2">
    <name type="scientific">Trifolium medium</name>
    <dbReference type="NCBI Taxonomy" id="97028"/>
    <lineage>
        <taxon>Eukaryota</taxon>
        <taxon>Viridiplantae</taxon>
        <taxon>Streptophyta</taxon>
        <taxon>Embryophyta</taxon>
        <taxon>Tracheophyta</taxon>
        <taxon>Spermatophyta</taxon>
        <taxon>Magnoliopsida</taxon>
        <taxon>eudicotyledons</taxon>
        <taxon>Gunneridae</taxon>
        <taxon>Pentapetalae</taxon>
        <taxon>rosids</taxon>
        <taxon>fabids</taxon>
        <taxon>Fabales</taxon>
        <taxon>Fabaceae</taxon>
        <taxon>Papilionoideae</taxon>
        <taxon>50 kb inversion clade</taxon>
        <taxon>NPAAA clade</taxon>
        <taxon>Hologalegina</taxon>
        <taxon>IRL clade</taxon>
        <taxon>Trifolieae</taxon>
        <taxon>Trifolium</taxon>
    </lineage>
</organism>
<feature type="non-terminal residue" evidence="1">
    <location>
        <position position="54"/>
    </location>
</feature>
<accession>A0A392PIK3</accession>
<proteinExistence type="predicted"/>
<protein>
    <submittedName>
        <fullName evidence="1">Uncharacterized protein</fullName>
    </submittedName>
</protein>
<dbReference type="EMBL" id="LXQA010079684">
    <property type="protein sequence ID" value="MCI11310.1"/>
    <property type="molecule type" value="Genomic_DNA"/>
</dbReference>
<sequence length="54" mass="6077">MDGGGVVFNHNLDVTKQCAFGNVKMFHLHELVLWFGSDFLVEAVTLPEATREKK</sequence>
<evidence type="ECO:0000313" key="2">
    <source>
        <dbReference type="Proteomes" id="UP000265520"/>
    </source>
</evidence>
<dbReference type="Proteomes" id="UP000265520">
    <property type="component" value="Unassembled WGS sequence"/>
</dbReference>
<dbReference type="AlphaFoldDB" id="A0A392PIK3"/>
<comment type="caution">
    <text evidence="1">The sequence shown here is derived from an EMBL/GenBank/DDBJ whole genome shotgun (WGS) entry which is preliminary data.</text>
</comment>
<evidence type="ECO:0000313" key="1">
    <source>
        <dbReference type="EMBL" id="MCI11310.1"/>
    </source>
</evidence>
<name>A0A392PIK3_9FABA</name>
<keyword evidence="2" id="KW-1185">Reference proteome</keyword>
<reference evidence="1 2" key="1">
    <citation type="journal article" date="2018" name="Front. Plant Sci.">
        <title>Red Clover (Trifolium pratense) and Zigzag Clover (T. medium) - A Picture of Genomic Similarities and Differences.</title>
        <authorList>
            <person name="Dluhosova J."/>
            <person name="Istvanek J."/>
            <person name="Nedelnik J."/>
            <person name="Repkova J."/>
        </authorList>
    </citation>
    <scope>NUCLEOTIDE SEQUENCE [LARGE SCALE GENOMIC DNA]</scope>
    <source>
        <strain evidence="2">cv. 10/8</strain>
        <tissue evidence="1">Leaf</tissue>
    </source>
</reference>